<dbReference type="EMBL" id="CP012333">
    <property type="protein sequence ID" value="AKU99826.1"/>
    <property type="molecule type" value="Genomic_DNA"/>
</dbReference>
<protein>
    <submittedName>
        <fullName evidence="1">Uncharacterized protein</fullName>
    </submittedName>
</protein>
<reference evidence="1 2" key="1">
    <citation type="submission" date="2015-08" db="EMBL/GenBank/DDBJ databases">
        <authorList>
            <person name="Babu N.S."/>
            <person name="Beckwith C.J."/>
            <person name="Beseler K.G."/>
            <person name="Brison A."/>
            <person name="Carone J.V."/>
            <person name="Caskin T.P."/>
            <person name="Diamond M."/>
            <person name="Durham M.E."/>
            <person name="Foxe J.M."/>
            <person name="Go M."/>
            <person name="Henderson B.A."/>
            <person name="Jones I.B."/>
            <person name="McGettigan J.A."/>
            <person name="Micheletti S.J."/>
            <person name="Nasrallah M.E."/>
            <person name="Ortiz D."/>
            <person name="Piller C.R."/>
            <person name="Privatt S.R."/>
            <person name="Schneider S.L."/>
            <person name="Sharp S."/>
            <person name="Smith T.C."/>
            <person name="Stanton J.D."/>
            <person name="Ullery H.E."/>
            <person name="Wilson R.J."/>
            <person name="Serrano M.G."/>
            <person name="Buck G."/>
            <person name="Lee V."/>
            <person name="Wang Y."/>
            <person name="Carvalho R."/>
            <person name="Voegtly L."/>
            <person name="Shi R."/>
            <person name="Duckworth R."/>
            <person name="Johnson A."/>
            <person name="Loviza R."/>
            <person name="Walstead R."/>
            <person name="Shah Z."/>
            <person name="Kiflezghi M."/>
            <person name="Wade K."/>
            <person name="Ball S.L."/>
            <person name="Bradley K.W."/>
            <person name="Asai D.J."/>
            <person name="Bowman C.A."/>
            <person name="Russell D.A."/>
            <person name="Pope W.H."/>
            <person name="Jacobs-Sera D."/>
            <person name="Hendrix R.W."/>
            <person name="Hatfull G.F."/>
        </authorList>
    </citation>
    <scope>NUCLEOTIDE SEQUENCE [LARGE SCALE GENOMIC DNA]</scope>
    <source>
        <strain evidence="1 2">DSM 27648</strain>
    </source>
</reference>
<dbReference type="RefSeq" id="WP_146651214.1">
    <property type="nucleotide sequence ID" value="NZ_CP012333.1"/>
</dbReference>
<dbReference type="Proteomes" id="UP000064967">
    <property type="component" value="Chromosome"/>
</dbReference>
<organism evidence="1 2">
    <name type="scientific">Labilithrix luteola</name>
    <dbReference type="NCBI Taxonomy" id="1391654"/>
    <lineage>
        <taxon>Bacteria</taxon>
        <taxon>Pseudomonadati</taxon>
        <taxon>Myxococcota</taxon>
        <taxon>Polyangia</taxon>
        <taxon>Polyangiales</taxon>
        <taxon>Labilitrichaceae</taxon>
        <taxon>Labilithrix</taxon>
    </lineage>
</organism>
<evidence type="ECO:0000313" key="2">
    <source>
        <dbReference type="Proteomes" id="UP000064967"/>
    </source>
</evidence>
<proteinExistence type="predicted"/>
<sequence>MHDSWSSLVGNILTPARPRLEACLRAREEHVETRRVLGQRRAKRIAECEARLVAAREEVFAAHDGVVTARMTDLEREWRALARQDPDNGLMDLWARIAPASWLDRKRWRDSDRAAQLDSAIALASDAAAVDEAERAVDVLRSSLAESGMIIGRRTKWHPADQDYAGTVELLASPVARAREALATREGERMVVARAHRCAEEVSAVVLERFSDRQVLAGAVGHAAFVDHLWRAARLPERANPAAALHALWKTGYVLRTIEARDVVLAIPPL</sequence>
<gene>
    <name evidence="1" type="ORF">AKJ09_06490</name>
</gene>
<dbReference type="KEGG" id="llu:AKJ09_06490"/>
<keyword evidence="2" id="KW-1185">Reference proteome</keyword>
<accession>A0A0K1Q2G0</accession>
<evidence type="ECO:0000313" key="1">
    <source>
        <dbReference type="EMBL" id="AKU99826.1"/>
    </source>
</evidence>
<dbReference type="AlphaFoldDB" id="A0A0K1Q2G0"/>
<name>A0A0K1Q2G0_9BACT</name>